<keyword evidence="3" id="KW-0436">Ligase</keyword>
<dbReference type="Gene3D" id="3.40.50.620">
    <property type="entry name" value="HUPs"/>
    <property type="match status" value="1"/>
</dbReference>
<dbReference type="HAMAP" id="MF_01161">
    <property type="entry name" value="tRNA_Ile_lys_synt"/>
    <property type="match status" value="1"/>
</dbReference>
<reference evidence="10" key="1">
    <citation type="submission" date="2020-05" db="EMBL/GenBank/DDBJ databases">
        <authorList>
            <person name="Chiriac C."/>
            <person name="Salcher M."/>
            <person name="Ghai R."/>
            <person name="Kavagutti S V."/>
        </authorList>
    </citation>
    <scope>NUCLEOTIDE SEQUENCE</scope>
</reference>
<evidence type="ECO:0000256" key="2">
    <source>
        <dbReference type="ARBA" id="ARBA00022490"/>
    </source>
</evidence>
<dbReference type="GO" id="GO:0008033">
    <property type="term" value="P:tRNA processing"/>
    <property type="evidence" value="ECO:0007669"/>
    <property type="project" value="UniProtKB-KW"/>
</dbReference>
<sequence>MIDRAIRSALLENLSDLGPGDAIGVGVSGGADSVALLRAAVHVGAELTIAVHAIVIDHQLQADSEVTAMHAARLCDDLGASNVAVIAVDVATGAGTGGLEASARDARRTAFQKYSRDHGLAAVLLGHTREDQAETVILGLARGSGARSLSGMRSIEGLYRRPLLDIARAHVRDTVTDLDTVDDPHNIDEKFSRVRVRQNVLPLLESELGPGVVQALARTADMLRDDADALDALAQSHMSSDCAELMLLSPAIRTRVIRRLAIEAGSPANDLTREHVLMVDALLSRWHGQGPINLPGAVNCQRADGRLSFHKAHT</sequence>
<evidence type="ECO:0000256" key="5">
    <source>
        <dbReference type="ARBA" id="ARBA00022741"/>
    </source>
</evidence>
<dbReference type="GO" id="GO:0005524">
    <property type="term" value="F:ATP binding"/>
    <property type="evidence" value="ECO:0007669"/>
    <property type="project" value="UniProtKB-KW"/>
</dbReference>
<organism evidence="10">
    <name type="scientific">freshwater metagenome</name>
    <dbReference type="NCBI Taxonomy" id="449393"/>
    <lineage>
        <taxon>unclassified sequences</taxon>
        <taxon>metagenomes</taxon>
        <taxon>ecological metagenomes</taxon>
    </lineage>
</organism>
<dbReference type="NCBIfam" id="TIGR02432">
    <property type="entry name" value="lysidine_TilS_N"/>
    <property type="match status" value="1"/>
</dbReference>
<proteinExistence type="inferred from homology"/>
<evidence type="ECO:0000256" key="1">
    <source>
        <dbReference type="ARBA" id="ARBA00013267"/>
    </source>
</evidence>
<dbReference type="InterPro" id="IPR011063">
    <property type="entry name" value="TilS/TtcA_N"/>
</dbReference>
<dbReference type="InterPro" id="IPR012094">
    <property type="entry name" value="tRNA_Ile_lys_synt"/>
</dbReference>
<keyword evidence="4" id="KW-0819">tRNA processing</keyword>
<keyword evidence="6" id="KW-0067">ATP-binding</keyword>
<feature type="domain" description="tRNA(Ile)-lysidine synthase substrate-binding" evidence="9">
    <location>
        <begin position="241"/>
        <end position="307"/>
    </location>
</feature>
<dbReference type="InterPro" id="IPR014729">
    <property type="entry name" value="Rossmann-like_a/b/a_fold"/>
</dbReference>
<dbReference type="PANTHER" id="PTHR43033:SF1">
    <property type="entry name" value="TRNA(ILE)-LYSIDINE SYNTHASE-RELATED"/>
    <property type="match status" value="1"/>
</dbReference>
<accession>A0A6J5ZEC2</accession>
<dbReference type="SUPFAM" id="SSF52402">
    <property type="entry name" value="Adenine nucleotide alpha hydrolases-like"/>
    <property type="match status" value="1"/>
</dbReference>
<dbReference type="InterPro" id="IPR012795">
    <property type="entry name" value="tRNA_Ile_lys_synt_N"/>
</dbReference>
<evidence type="ECO:0000256" key="6">
    <source>
        <dbReference type="ARBA" id="ARBA00022840"/>
    </source>
</evidence>
<feature type="domain" description="tRNA(Ile)-lysidine/2-thiocytidine synthase N-terminal" evidence="8">
    <location>
        <begin position="23"/>
        <end position="199"/>
    </location>
</feature>
<dbReference type="SUPFAM" id="SSF82829">
    <property type="entry name" value="MesJ substrate recognition domain-like"/>
    <property type="match status" value="1"/>
</dbReference>
<name>A0A6J5ZEC2_9ZZZZ</name>
<evidence type="ECO:0000259" key="9">
    <source>
        <dbReference type="Pfam" id="PF09179"/>
    </source>
</evidence>
<evidence type="ECO:0000256" key="3">
    <source>
        <dbReference type="ARBA" id="ARBA00022598"/>
    </source>
</evidence>
<keyword evidence="5" id="KW-0547">Nucleotide-binding</keyword>
<evidence type="ECO:0000256" key="4">
    <source>
        <dbReference type="ARBA" id="ARBA00022694"/>
    </source>
</evidence>
<comment type="catalytic activity">
    <reaction evidence="7">
        <text>cytidine(34) in tRNA(Ile2) + L-lysine + ATP = lysidine(34) in tRNA(Ile2) + AMP + diphosphate + H(+)</text>
        <dbReference type="Rhea" id="RHEA:43744"/>
        <dbReference type="Rhea" id="RHEA-COMP:10625"/>
        <dbReference type="Rhea" id="RHEA-COMP:10670"/>
        <dbReference type="ChEBI" id="CHEBI:15378"/>
        <dbReference type="ChEBI" id="CHEBI:30616"/>
        <dbReference type="ChEBI" id="CHEBI:32551"/>
        <dbReference type="ChEBI" id="CHEBI:33019"/>
        <dbReference type="ChEBI" id="CHEBI:82748"/>
        <dbReference type="ChEBI" id="CHEBI:83665"/>
        <dbReference type="ChEBI" id="CHEBI:456215"/>
        <dbReference type="EC" id="6.3.4.19"/>
    </reaction>
</comment>
<gene>
    <name evidence="10" type="ORF">UFOPK3770_00798</name>
</gene>
<dbReference type="Pfam" id="PF09179">
    <property type="entry name" value="TilS"/>
    <property type="match status" value="1"/>
</dbReference>
<dbReference type="GO" id="GO:0032267">
    <property type="term" value="F:tRNA(Ile)-lysidine synthase activity"/>
    <property type="evidence" value="ECO:0007669"/>
    <property type="project" value="UniProtKB-EC"/>
</dbReference>
<dbReference type="CDD" id="cd01992">
    <property type="entry name" value="TilS_N"/>
    <property type="match status" value="1"/>
</dbReference>
<dbReference type="Gene3D" id="1.20.59.20">
    <property type="match status" value="1"/>
</dbReference>
<dbReference type="AlphaFoldDB" id="A0A6J5ZEC2"/>
<dbReference type="PANTHER" id="PTHR43033">
    <property type="entry name" value="TRNA(ILE)-LYSIDINE SYNTHASE-RELATED"/>
    <property type="match status" value="1"/>
</dbReference>
<evidence type="ECO:0000259" key="8">
    <source>
        <dbReference type="Pfam" id="PF01171"/>
    </source>
</evidence>
<evidence type="ECO:0000256" key="7">
    <source>
        <dbReference type="ARBA" id="ARBA00048539"/>
    </source>
</evidence>
<dbReference type="EC" id="6.3.4.19" evidence="1"/>
<evidence type="ECO:0000313" key="10">
    <source>
        <dbReference type="EMBL" id="CAB4338989.1"/>
    </source>
</evidence>
<dbReference type="EMBL" id="CAESAJ010000080">
    <property type="protein sequence ID" value="CAB4338989.1"/>
    <property type="molecule type" value="Genomic_DNA"/>
</dbReference>
<dbReference type="Pfam" id="PF01171">
    <property type="entry name" value="ATP_bind_3"/>
    <property type="match status" value="1"/>
</dbReference>
<dbReference type="GO" id="GO:0005737">
    <property type="term" value="C:cytoplasm"/>
    <property type="evidence" value="ECO:0007669"/>
    <property type="project" value="InterPro"/>
</dbReference>
<dbReference type="InterPro" id="IPR015262">
    <property type="entry name" value="tRNA_Ile_lys_synt_subst-bd"/>
</dbReference>
<protein>
    <recommendedName>
        <fullName evidence="1">tRNA(Ile)-lysidine synthetase</fullName>
        <ecNumber evidence="1">6.3.4.19</ecNumber>
    </recommendedName>
</protein>
<keyword evidence="2" id="KW-0963">Cytoplasm</keyword>